<proteinExistence type="predicted"/>
<keyword evidence="5" id="KW-0325">Glycoprotein</keyword>
<dbReference type="CDD" id="cd23637">
    <property type="entry name" value="TFP_LU_ECD_CD177_rpt4"/>
    <property type="match status" value="1"/>
</dbReference>
<dbReference type="OMA" id="HVCREKD"/>
<dbReference type="GO" id="GO:0045217">
    <property type="term" value="P:cell-cell junction maintenance"/>
    <property type="evidence" value="ECO:0007669"/>
    <property type="project" value="TreeGrafter"/>
</dbReference>
<feature type="domain" description="UPAR/Ly6" evidence="7">
    <location>
        <begin position="360"/>
        <end position="433"/>
    </location>
</feature>
<dbReference type="GeneTree" id="ENSGT00530000063351"/>
<dbReference type="GO" id="GO:2001044">
    <property type="term" value="P:regulation of integrin-mediated signaling pathway"/>
    <property type="evidence" value="ECO:0007669"/>
    <property type="project" value="TreeGrafter"/>
</dbReference>
<keyword evidence="4" id="KW-0472">Membrane</keyword>
<dbReference type="Pfam" id="PF00021">
    <property type="entry name" value="UPAR_LY6"/>
    <property type="match status" value="4"/>
</dbReference>
<feature type="domain" description="UPAR/Ly6" evidence="7">
    <location>
        <begin position="156"/>
        <end position="229"/>
    </location>
</feature>
<evidence type="ECO:0000313" key="8">
    <source>
        <dbReference type="Ensembl" id="ENSANAP00000020899.1"/>
    </source>
</evidence>
<evidence type="ECO:0000256" key="2">
    <source>
        <dbReference type="ARBA" id="ARBA00022475"/>
    </source>
</evidence>
<feature type="domain" description="UPAR/Ly6" evidence="7">
    <location>
        <begin position="70"/>
        <end position="138"/>
    </location>
</feature>
<reference evidence="8" key="2">
    <citation type="submission" date="2025-09" db="UniProtKB">
        <authorList>
            <consortium name="Ensembl"/>
        </authorList>
    </citation>
    <scope>IDENTIFICATION</scope>
</reference>
<dbReference type="GO" id="GO:0044853">
    <property type="term" value="C:plasma membrane raft"/>
    <property type="evidence" value="ECO:0007669"/>
    <property type="project" value="TreeGrafter"/>
</dbReference>
<name>A0A2K5DIW0_AOTNA</name>
<keyword evidence="2" id="KW-1003">Cell membrane</keyword>
<evidence type="ECO:0000256" key="5">
    <source>
        <dbReference type="ARBA" id="ARBA00023180"/>
    </source>
</evidence>
<evidence type="ECO:0000259" key="7">
    <source>
        <dbReference type="Pfam" id="PF00021"/>
    </source>
</evidence>
<sequence length="475" mass="50466">MGTSRCPLRNVPTVKKQEDGASHRRVMSPVFLLVLLGVTFPLPGVQALVCQLGTTQGVWNVSELPLSWTPKETTCPSGWGCQDTLVFIESGPRVSVVLSKGCTQARDQELRVTEHRMGPGLSVTSYTRVCRQGDHCNNLIPSAPLWAPPPPADPGSLRCPVCLSPEVCLESTEEICPRGSTDCYDGLLRLMGGGISFNLRVQGCMTQPGCNLLNGTREVGPVGMTETCSPTRHPEPRHESQKEKDFLTCYRGVTIQSGKNLSQEPTEWTTTTTETCGAGQVCQEMLLLVDVGLRSTLVTSKGCSADGAKDSQTTSIHSRPPGVLVASYSHFCSSSLCNGASNSSVLLNSLPPQAAPVPGGRQCPTCMQSFGTCSSDSPKMTCPRGADHCYDGYIYLSGGGVTTTVSIQGCVAQPSGSLLNHTRQIGIFSVREKDDEQLPVPKPQGGGAGGLESLTWGLGLALALALWWGTLCPSH</sequence>
<reference evidence="8" key="1">
    <citation type="submission" date="2025-08" db="UniProtKB">
        <authorList>
            <consortium name="Ensembl"/>
        </authorList>
    </citation>
    <scope>IDENTIFICATION</scope>
</reference>
<dbReference type="GO" id="GO:0098742">
    <property type="term" value="P:cell-cell adhesion via plasma-membrane adhesion molecules"/>
    <property type="evidence" value="ECO:0007669"/>
    <property type="project" value="TreeGrafter"/>
</dbReference>
<gene>
    <name evidence="8" type="primary">CD177</name>
</gene>
<evidence type="ECO:0000256" key="4">
    <source>
        <dbReference type="ARBA" id="ARBA00023136"/>
    </source>
</evidence>
<evidence type="ECO:0000256" key="1">
    <source>
        <dbReference type="ARBA" id="ARBA00004236"/>
    </source>
</evidence>
<dbReference type="GO" id="GO:0007159">
    <property type="term" value="P:leukocyte cell-cell adhesion"/>
    <property type="evidence" value="ECO:0007669"/>
    <property type="project" value="TreeGrafter"/>
</dbReference>
<dbReference type="STRING" id="37293.ENSANAP00000020899"/>
<feature type="region of interest" description="Disordered" evidence="6">
    <location>
        <begin position="1"/>
        <end position="20"/>
    </location>
</feature>
<comment type="subcellular location">
    <subcellularLocation>
        <location evidence="1">Cell membrane</location>
    </subcellularLocation>
</comment>
<accession>A0A2K5DIW0</accession>
<dbReference type="PANTHER" id="PTHR16529">
    <property type="entry name" value="CD177 ANTIGEN"/>
    <property type="match status" value="1"/>
</dbReference>
<dbReference type="Proteomes" id="UP000233020">
    <property type="component" value="Unplaced"/>
</dbReference>
<evidence type="ECO:0000256" key="6">
    <source>
        <dbReference type="SAM" id="MobiDB-lite"/>
    </source>
</evidence>
<dbReference type="Gene3D" id="2.10.60.10">
    <property type="entry name" value="CD59"/>
    <property type="match status" value="1"/>
</dbReference>
<dbReference type="GO" id="GO:0043315">
    <property type="term" value="P:positive regulation of neutrophil degranulation"/>
    <property type="evidence" value="ECO:0007669"/>
    <property type="project" value="TreeGrafter"/>
</dbReference>
<dbReference type="PANTHER" id="PTHR16529:SF8">
    <property type="entry name" value="CD177 ANTIGEN"/>
    <property type="match status" value="1"/>
</dbReference>
<protein>
    <submittedName>
        <fullName evidence="8">CD177 molecule</fullName>
    </submittedName>
</protein>
<evidence type="ECO:0000256" key="3">
    <source>
        <dbReference type="ARBA" id="ARBA00022729"/>
    </source>
</evidence>
<keyword evidence="3" id="KW-0732">Signal</keyword>
<dbReference type="CDD" id="cd23624">
    <property type="entry name" value="TFP_LU_ECD_CD177_rpt3"/>
    <property type="match status" value="1"/>
</dbReference>
<dbReference type="CDD" id="cd23623">
    <property type="entry name" value="TFP_LU_ECD_CD177_rpt1"/>
    <property type="match status" value="1"/>
</dbReference>
<keyword evidence="9" id="KW-1185">Reference proteome</keyword>
<dbReference type="InterPro" id="IPR045860">
    <property type="entry name" value="Snake_toxin-like_sf"/>
</dbReference>
<feature type="domain" description="UPAR/Ly6" evidence="7">
    <location>
        <begin position="268"/>
        <end position="339"/>
    </location>
</feature>
<organism evidence="8 9">
    <name type="scientific">Aotus nancymaae</name>
    <name type="common">Ma's night monkey</name>
    <dbReference type="NCBI Taxonomy" id="37293"/>
    <lineage>
        <taxon>Eukaryota</taxon>
        <taxon>Metazoa</taxon>
        <taxon>Chordata</taxon>
        <taxon>Craniata</taxon>
        <taxon>Vertebrata</taxon>
        <taxon>Euteleostomi</taxon>
        <taxon>Mammalia</taxon>
        <taxon>Eutheria</taxon>
        <taxon>Euarchontoglires</taxon>
        <taxon>Primates</taxon>
        <taxon>Haplorrhini</taxon>
        <taxon>Platyrrhini</taxon>
        <taxon>Aotidae</taxon>
        <taxon>Aotus</taxon>
    </lineage>
</organism>
<evidence type="ECO:0000313" key="9">
    <source>
        <dbReference type="Proteomes" id="UP000233020"/>
    </source>
</evidence>
<dbReference type="InterPro" id="IPR016054">
    <property type="entry name" value="LY6_UPA_recep-like"/>
</dbReference>
<dbReference type="InterPro" id="IPR051899">
    <property type="entry name" value="Fert-Immune_med_protein"/>
</dbReference>
<dbReference type="OrthoDB" id="9538399at2759"/>
<dbReference type="SUPFAM" id="SSF57302">
    <property type="entry name" value="Snake toxin-like"/>
    <property type="match status" value="1"/>
</dbReference>
<dbReference type="AlphaFoldDB" id="A0A2K5DIW0"/>
<dbReference type="Ensembl" id="ENSANAT00000038783.1">
    <property type="protein sequence ID" value="ENSANAP00000020899.1"/>
    <property type="gene ID" value="ENSANAG00000028243.1"/>
</dbReference>